<reference evidence="12 13" key="1">
    <citation type="journal article" date="2016" name="Nat. Commun.">
        <title>Thousands of microbial genomes shed light on interconnected biogeochemical processes in an aquifer system.</title>
        <authorList>
            <person name="Anantharaman K."/>
            <person name="Brown C.T."/>
            <person name="Hug L.A."/>
            <person name="Sharon I."/>
            <person name="Castelle C.J."/>
            <person name="Probst A.J."/>
            <person name="Thomas B.C."/>
            <person name="Singh A."/>
            <person name="Wilkins M.J."/>
            <person name="Karaoz U."/>
            <person name="Brodie E.L."/>
            <person name="Williams K.H."/>
            <person name="Hubbard S.S."/>
            <person name="Banfield J.F."/>
        </authorList>
    </citation>
    <scope>NUCLEOTIDE SEQUENCE [LARGE SCALE GENOMIC DNA]</scope>
</reference>
<dbReference type="InterPro" id="IPR012932">
    <property type="entry name" value="VKOR"/>
</dbReference>
<keyword evidence="6" id="KW-0560">Oxidoreductase</keyword>
<keyword evidence="7 10" id="KW-0472">Membrane</keyword>
<evidence type="ECO:0000256" key="5">
    <source>
        <dbReference type="ARBA" id="ARBA00022989"/>
    </source>
</evidence>
<feature type="domain" description="Vitamin K epoxide reductase" evidence="11">
    <location>
        <begin position="1"/>
        <end position="133"/>
    </location>
</feature>
<dbReference type="Proteomes" id="UP000177588">
    <property type="component" value="Unassembled WGS sequence"/>
</dbReference>
<keyword evidence="8" id="KW-1015">Disulfide bond</keyword>
<keyword evidence="5 10" id="KW-1133">Transmembrane helix</keyword>
<gene>
    <name evidence="12" type="ORF">A2Z24_01770</name>
</gene>
<dbReference type="SMART" id="SM00756">
    <property type="entry name" value="VKc"/>
    <property type="match status" value="1"/>
</dbReference>
<dbReference type="EMBL" id="MHCT01000027">
    <property type="protein sequence ID" value="OGY25564.1"/>
    <property type="molecule type" value="Genomic_DNA"/>
</dbReference>
<evidence type="ECO:0000256" key="3">
    <source>
        <dbReference type="ARBA" id="ARBA00022692"/>
    </source>
</evidence>
<dbReference type="STRING" id="1802597.A2Z24_01770"/>
<dbReference type="PANTHER" id="PTHR34573:SF1">
    <property type="entry name" value="VITAMIN K EPOXIDE REDUCTASE DOMAIN-CONTAINING PROTEIN"/>
    <property type="match status" value="1"/>
</dbReference>
<feature type="transmembrane region" description="Helical" evidence="10">
    <location>
        <begin position="60"/>
        <end position="78"/>
    </location>
</feature>
<proteinExistence type="inferred from homology"/>
<evidence type="ECO:0000313" key="12">
    <source>
        <dbReference type="EMBL" id="OGY25564.1"/>
    </source>
</evidence>
<dbReference type="GO" id="GO:0048038">
    <property type="term" value="F:quinone binding"/>
    <property type="evidence" value="ECO:0007669"/>
    <property type="project" value="UniProtKB-KW"/>
</dbReference>
<evidence type="ECO:0000256" key="8">
    <source>
        <dbReference type="ARBA" id="ARBA00023157"/>
    </source>
</evidence>
<comment type="caution">
    <text evidence="12">The sequence shown here is derived from an EMBL/GenBank/DDBJ whole genome shotgun (WGS) entry which is preliminary data.</text>
</comment>
<dbReference type="Gene3D" id="1.20.1440.130">
    <property type="entry name" value="VKOR domain"/>
    <property type="match status" value="1"/>
</dbReference>
<name>A0A1G1WD44_9BACT</name>
<comment type="similarity">
    <text evidence="2">Belongs to the VKOR family.</text>
</comment>
<evidence type="ECO:0000259" key="11">
    <source>
        <dbReference type="SMART" id="SM00756"/>
    </source>
</evidence>
<comment type="subcellular location">
    <subcellularLocation>
        <location evidence="1">Membrane</location>
        <topology evidence="1">Multi-pass membrane protein</topology>
    </subcellularLocation>
</comment>
<feature type="transmembrane region" description="Helical" evidence="10">
    <location>
        <begin position="83"/>
        <end position="102"/>
    </location>
</feature>
<evidence type="ECO:0000256" key="1">
    <source>
        <dbReference type="ARBA" id="ARBA00004141"/>
    </source>
</evidence>
<evidence type="ECO:0000256" key="6">
    <source>
        <dbReference type="ARBA" id="ARBA00023002"/>
    </source>
</evidence>
<keyword evidence="3 10" id="KW-0812">Transmembrane</keyword>
<evidence type="ECO:0000256" key="9">
    <source>
        <dbReference type="ARBA" id="ARBA00023284"/>
    </source>
</evidence>
<evidence type="ECO:0000256" key="10">
    <source>
        <dbReference type="SAM" id="Phobius"/>
    </source>
</evidence>
<dbReference type="GO" id="GO:0016020">
    <property type="term" value="C:membrane"/>
    <property type="evidence" value="ECO:0007669"/>
    <property type="project" value="UniProtKB-SubCell"/>
</dbReference>
<dbReference type="InterPro" id="IPR038354">
    <property type="entry name" value="VKOR_sf"/>
</dbReference>
<feature type="transmembrane region" description="Helical" evidence="10">
    <location>
        <begin position="108"/>
        <end position="132"/>
    </location>
</feature>
<evidence type="ECO:0000256" key="4">
    <source>
        <dbReference type="ARBA" id="ARBA00022719"/>
    </source>
</evidence>
<dbReference type="Pfam" id="PF07884">
    <property type="entry name" value="VKOR"/>
    <property type="match status" value="1"/>
</dbReference>
<dbReference type="GO" id="GO:0016491">
    <property type="term" value="F:oxidoreductase activity"/>
    <property type="evidence" value="ECO:0007669"/>
    <property type="project" value="UniProtKB-KW"/>
</dbReference>
<keyword evidence="4" id="KW-0874">Quinone</keyword>
<sequence>MAVALLIIFVFALIGIADTIYLIYHVITKKPVACLFFPKEWCLKVQYSKYSKTFGIPNPVAGFGFYSLILALSLLYLAGSISFVPVFAVILVGFLFSLYFTFIQGFVLKAFCTWCVVSAINFTVMFIAALFAI</sequence>
<evidence type="ECO:0000256" key="2">
    <source>
        <dbReference type="ARBA" id="ARBA00006214"/>
    </source>
</evidence>
<organism evidence="12 13">
    <name type="scientific">Candidatus Woykebacteria bacterium RBG_16_44_10</name>
    <dbReference type="NCBI Taxonomy" id="1802597"/>
    <lineage>
        <taxon>Bacteria</taxon>
        <taxon>Candidatus Woykeibacteriota</taxon>
    </lineage>
</organism>
<keyword evidence="9" id="KW-0676">Redox-active center</keyword>
<evidence type="ECO:0000256" key="7">
    <source>
        <dbReference type="ARBA" id="ARBA00023136"/>
    </source>
</evidence>
<protein>
    <recommendedName>
        <fullName evidence="11">Vitamin K epoxide reductase domain-containing protein</fullName>
    </recommendedName>
</protein>
<dbReference type="PANTHER" id="PTHR34573">
    <property type="entry name" value="VKC DOMAIN-CONTAINING PROTEIN"/>
    <property type="match status" value="1"/>
</dbReference>
<accession>A0A1G1WD44</accession>
<dbReference type="AlphaFoldDB" id="A0A1G1WD44"/>
<evidence type="ECO:0000313" key="13">
    <source>
        <dbReference type="Proteomes" id="UP000177588"/>
    </source>
</evidence>